<dbReference type="RefSeq" id="WP_102070591.1">
    <property type="nucleotide sequence ID" value="NZ_PDNV01000008.1"/>
</dbReference>
<organism evidence="5 6">
    <name type="scientific">Pollutimonas nitritireducens</name>
    <dbReference type="NCBI Taxonomy" id="2045209"/>
    <lineage>
        <taxon>Bacteria</taxon>
        <taxon>Pseudomonadati</taxon>
        <taxon>Pseudomonadota</taxon>
        <taxon>Betaproteobacteria</taxon>
        <taxon>Burkholderiales</taxon>
        <taxon>Alcaligenaceae</taxon>
        <taxon>Pollutimonas</taxon>
    </lineage>
</organism>
<keyword evidence="3 4" id="KW-0732">Signal</keyword>
<feature type="chain" id="PRO_5014691301" description="TRAP transporter substrate-binding protein" evidence="4">
    <location>
        <begin position="25"/>
        <end position="327"/>
    </location>
</feature>
<dbReference type="EMBL" id="PDNV01000008">
    <property type="protein sequence ID" value="PLC53320.1"/>
    <property type="molecule type" value="Genomic_DNA"/>
</dbReference>
<evidence type="ECO:0000256" key="1">
    <source>
        <dbReference type="ARBA" id="ARBA00009023"/>
    </source>
</evidence>
<dbReference type="NCBIfam" id="TIGR00787">
    <property type="entry name" value="dctP"/>
    <property type="match status" value="1"/>
</dbReference>
<gene>
    <name evidence="5" type="ORF">CR155_13660</name>
</gene>
<dbReference type="Gene3D" id="3.40.190.170">
    <property type="entry name" value="Bacterial extracellular solute-binding protein, family 7"/>
    <property type="match status" value="1"/>
</dbReference>
<proteinExistence type="inferred from homology"/>
<evidence type="ECO:0000313" key="5">
    <source>
        <dbReference type="EMBL" id="PLC53320.1"/>
    </source>
</evidence>
<dbReference type="Proteomes" id="UP000234328">
    <property type="component" value="Unassembled WGS sequence"/>
</dbReference>
<comment type="similarity">
    <text evidence="1">Belongs to the bacterial solute-binding protein 7 family.</text>
</comment>
<evidence type="ECO:0000256" key="3">
    <source>
        <dbReference type="ARBA" id="ARBA00022729"/>
    </source>
</evidence>
<evidence type="ECO:0000313" key="6">
    <source>
        <dbReference type="Proteomes" id="UP000234328"/>
    </source>
</evidence>
<protein>
    <recommendedName>
        <fullName evidence="7">TRAP transporter substrate-binding protein</fullName>
    </recommendedName>
</protein>
<dbReference type="PANTHER" id="PTHR33376:SF7">
    <property type="entry name" value="C4-DICARBOXYLATE-BINDING PROTEIN DCTB"/>
    <property type="match status" value="1"/>
</dbReference>
<dbReference type="InterPro" id="IPR038404">
    <property type="entry name" value="TRAP_DctP_sf"/>
</dbReference>
<sequence>MLGRSTLSCLVLALSASFASPAWTAITIRYAHAIGPDLPSTAGAQRFAKEVAKASHGEIHVRLYGSGTPDSAAARLKSVEAGTLEMGAVKTMDMGQLHPAMQIFDLPYLISSERTAYRVLDGEIGAKVASGLPGKGLRILAYWEYDFRQLGNSERPVTSIEEMRHLKISVPNTPVYRRWLHGLEAVPVPVTDAELYRALRQRDVDGQDHGIFSMYAAKYYEVQPYYTLTNHVYMPMALLINEAFYQSLTPAHRRILVEAAQRARDYQRLQTTELRAARLAEMRQAGLKVSQLSPQAAARFRLNARPAYDAADPAVDRVLVQQILDLD</sequence>
<feature type="signal peptide" evidence="4">
    <location>
        <begin position="1"/>
        <end position="24"/>
    </location>
</feature>
<evidence type="ECO:0008006" key="7">
    <source>
        <dbReference type="Google" id="ProtNLM"/>
    </source>
</evidence>
<dbReference type="PANTHER" id="PTHR33376">
    <property type="match status" value="1"/>
</dbReference>
<dbReference type="InterPro" id="IPR004682">
    <property type="entry name" value="TRAP_DctP"/>
</dbReference>
<reference evidence="5 6" key="1">
    <citation type="submission" date="2017-10" db="EMBL/GenBank/DDBJ databases">
        <title>Two draft genome sequences of Pusillimonas sp. strains isolated from a nitrate- and radionuclide-contaminated groundwater in Russia.</title>
        <authorList>
            <person name="Grouzdev D.S."/>
            <person name="Tourova T.P."/>
            <person name="Goeva M.A."/>
            <person name="Babich T.L."/>
            <person name="Sokolova D.S."/>
            <person name="Abdullin R."/>
            <person name="Poltaraus A.B."/>
            <person name="Toshchakov S.V."/>
            <person name="Nazina T.N."/>
        </authorList>
    </citation>
    <scope>NUCLEOTIDE SEQUENCE [LARGE SCALE GENOMIC DNA]</scope>
    <source>
        <strain evidence="5 6">JR1/69-2-13</strain>
    </source>
</reference>
<dbReference type="GO" id="GO:0030288">
    <property type="term" value="C:outer membrane-bounded periplasmic space"/>
    <property type="evidence" value="ECO:0007669"/>
    <property type="project" value="InterPro"/>
</dbReference>
<name>A0A2N4UE76_9BURK</name>
<accession>A0A2N4UE76</accession>
<dbReference type="InterPro" id="IPR018389">
    <property type="entry name" value="DctP_fam"/>
</dbReference>
<dbReference type="Pfam" id="PF03480">
    <property type="entry name" value="DctP"/>
    <property type="match status" value="1"/>
</dbReference>
<dbReference type="NCBIfam" id="NF037995">
    <property type="entry name" value="TRAP_S1"/>
    <property type="match status" value="1"/>
</dbReference>
<evidence type="ECO:0000256" key="4">
    <source>
        <dbReference type="SAM" id="SignalP"/>
    </source>
</evidence>
<keyword evidence="2" id="KW-0813">Transport</keyword>
<keyword evidence="6" id="KW-1185">Reference proteome</keyword>
<dbReference type="PIRSF" id="PIRSF006470">
    <property type="entry name" value="DctB"/>
    <property type="match status" value="1"/>
</dbReference>
<comment type="caution">
    <text evidence="5">The sequence shown here is derived from an EMBL/GenBank/DDBJ whole genome shotgun (WGS) entry which is preliminary data.</text>
</comment>
<dbReference type="OrthoDB" id="9794826at2"/>
<dbReference type="GO" id="GO:0055085">
    <property type="term" value="P:transmembrane transport"/>
    <property type="evidence" value="ECO:0007669"/>
    <property type="project" value="InterPro"/>
</dbReference>
<dbReference type="AlphaFoldDB" id="A0A2N4UE76"/>
<evidence type="ECO:0000256" key="2">
    <source>
        <dbReference type="ARBA" id="ARBA00022448"/>
    </source>
</evidence>